<feature type="compositionally biased region" description="Polar residues" evidence="10">
    <location>
        <begin position="35"/>
        <end position="44"/>
    </location>
</feature>
<dbReference type="InterPro" id="IPR012337">
    <property type="entry name" value="RNaseH-like_sf"/>
</dbReference>
<evidence type="ECO:0000313" key="13">
    <source>
        <dbReference type="EMBL" id="CAF1585089.1"/>
    </source>
</evidence>
<evidence type="ECO:0000256" key="5">
    <source>
        <dbReference type="ARBA" id="ARBA00023015"/>
    </source>
</evidence>
<dbReference type="Proteomes" id="UP000663828">
    <property type="component" value="Unassembled WGS sequence"/>
</dbReference>
<name>A0A815ZQ13_ADIRI</name>
<organism evidence="13 14">
    <name type="scientific">Adineta ricciae</name>
    <name type="common">Rotifer</name>
    <dbReference type="NCBI Taxonomy" id="249248"/>
    <lineage>
        <taxon>Eukaryota</taxon>
        <taxon>Metazoa</taxon>
        <taxon>Spiralia</taxon>
        <taxon>Gnathifera</taxon>
        <taxon>Rotifera</taxon>
        <taxon>Eurotatoria</taxon>
        <taxon>Bdelloidea</taxon>
        <taxon>Adinetida</taxon>
        <taxon>Adinetidae</taxon>
        <taxon>Adineta</taxon>
    </lineage>
</organism>
<dbReference type="GO" id="GO:0005634">
    <property type="term" value="C:nucleus"/>
    <property type="evidence" value="ECO:0007669"/>
    <property type="project" value="UniProtKB-SubCell"/>
</dbReference>
<dbReference type="InterPro" id="IPR008906">
    <property type="entry name" value="HATC_C_dom"/>
</dbReference>
<keyword evidence="14" id="KW-1185">Reference proteome</keyword>
<evidence type="ECO:0000256" key="2">
    <source>
        <dbReference type="ARBA" id="ARBA00022723"/>
    </source>
</evidence>
<gene>
    <name evidence="12" type="ORF">EDS130_LOCUS25458</name>
    <name evidence="13" type="ORF">XAT740_LOCUS45937</name>
</gene>
<protein>
    <recommendedName>
        <fullName evidence="11">BED-type domain-containing protein</fullName>
    </recommendedName>
</protein>
<dbReference type="AlphaFoldDB" id="A0A815ZQ13"/>
<feature type="compositionally biased region" description="Polar residues" evidence="10">
    <location>
        <begin position="52"/>
        <end position="62"/>
    </location>
</feature>
<keyword evidence="6" id="KW-0238">DNA-binding</keyword>
<feature type="region of interest" description="Disordered" evidence="10">
    <location>
        <begin position="1"/>
        <end position="88"/>
    </location>
</feature>
<dbReference type="EMBL" id="CAJNOR010006082">
    <property type="protein sequence ID" value="CAF1585089.1"/>
    <property type="molecule type" value="Genomic_DNA"/>
</dbReference>
<evidence type="ECO:0000256" key="8">
    <source>
        <dbReference type="ARBA" id="ARBA00023242"/>
    </source>
</evidence>
<evidence type="ECO:0000259" key="11">
    <source>
        <dbReference type="PROSITE" id="PS50808"/>
    </source>
</evidence>
<feature type="compositionally biased region" description="Low complexity" evidence="10">
    <location>
        <begin position="23"/>
        <end position="34"/>
    </location>
</feature>
<dbReference type="OrthoDB" id="1607513at2759"/>
<dbReference type="Pfam" id="PF05699">
    <property type="entry name" value="Dimer_Tnp_hAT"/>
    <property type="match status" value="1"/>
</dbReference>
<dbReference type="InterPro" id="IPR052035">
    <property type="entry name" value="ZnF_BED_domain_contain"/>
</dbReference>
<evidence type="ECO:0000256" key="1">
    <source>
        <dbReference type="ARBA" id="ARBA00004123"/>
    </source>
</evidence>
<dbReference type="SUPFAM" id="SSF53098">
    <property type="entry name" value="Ribonuclease H-like"/>
    <property type="match status" value="1"/>
</dbReference>
<dbReference type="GO" id="GO:0003677">
    <property type="term" value="F:DNA binding"/>
    <property type="evidence" value="ECO:0007669"/>
    <property type="project" value="UniProtKB-KW"/>
</dbReference>
<keyword evidence="7" id="KW-0804">Transcription</keyword>
<keyword evidence="5" id="KW-0805">Transcription regulation</keyword>
<keyword evidence="3 9" id="KW-0863">Zinc-finger</keyword>
<accession>A0A815ZQ13</accession>
<sequence length="767" mass="86143">MGKVPLSTSKNLPNTQSKRKSDASIIKQPSSSSIQRRGNANSSKACRVAATASGNKENATNNSKSSSDISDDESMEAESITHTKSRQKSAVHEYASKISPNEYQCKLCSKIVRCTVDTNSNIRRHLALSHGKMQLACKSHRSPRATIPSDKKNLLDEAAINCIITDARCWNDFKRPGMIKFLSVAVPGYSGPSSRSVQRQLKKLYFKKQCDFKNELTEVENVSITTDLWRSNRCHHYLCITAHWLNSNYQLKAKILSFRKFNGRHLSARIRRHIKRILTSFNLTNKIIASTTDNGSNVKAATSQTSLFGIRFHCMAHALNLTIHKGLSLWPKKSSTLKKTNNSVNDDTELNESDNDISDDDTPNDQSEASNEPDYNSDGEEDEDEDEQFDQDDDSSSSTDNEEDGNESSPLSIMNDITAVMDKCRTIVVTIRKSSILHEFIGILAADSSIKADLIIDMRVRWNSSYKMLQRLLLYQSVLENLYEQLNSLAGVTDQQRRKLLNSKLNGNDWNLIQALRRVLERFDEATRVLSGQNYPTLSLSYAITFSLLHYLRNRSDDQLDNEIKELLLDSYSKYMIRDGKEMAVIRVSALLDPLTHDLLTREDKNAAEAFITKEINDKRRSKNILSSDTFTTASSISTDTTENSATSSSSKSSKGMSIITNFLSKCGVESTNISIRSKKSLTITQELAKLSSIPKDEYEFGSFWREHGDSLPKLASCARKYLSISSSSVASESAFSTSNYVLRKNRLALSSKNVKYTMFLKDKLDI</sequence>
<dbReference type="GO" id="GO:0008270">
    <property type="term" value="F:zinc ion binding"/>
    <property type="evidence" value="ECO:0007669"/>
    <property type="project" value="UniProtKB-KW"/>
</dbReference>
<feature type="compositionally biased region" description="Acidic residues" evidence="10">
    <location>
        <begin position="346"/>
        <end position="363"/>
    </location>
</feature>
<dbReference type="Proteomes" id="UP000663852">
    <property type="component" value="Unassembled WGS sequence"/>
</dbReference>
<evidence type="ECO:0000256" key="7">
    <source>
        <dbReference type="ARBA" id="ARBA00023163"/>
    </source>
</evidence>
<feature type="compositionally biased region" description="Acidic residues" evidence="10">
    <location>
        <begin position="375"/>
        <end position="406"/>
    </location>
</feature>
<dbReference type="InterPro" id="IPR003656">
    <property type="entry name" value="Znf_BED"/>
</dbReference>
<evidence type="ECO:0000256" key="4">
    <source>
        <dbReference type="ARBA" id="ARBA00022833"/>
    </source>
</evidence>
<comment type="caution">
    <text evidence="13">The sequence shown here is derived from an EMBL/GenBank/DDBJ whole genome shotgun (WGS) entry which is preliminary data.</text>
</comment>
<evidence type="ECO:0000256" key="3">
    <source>
        <dbReference type="ARBA" id="ARBA00022771"/>
    </source>
</evidence>
<evidence type="ECO:0000313" key="12">
    <source>
        <dbReference type="EMBL" id="CAF1202668.1"/>
    </source>
</evidence>
<dbReference type="PROSITE" id="PS50808">
    <property type="entry name" value="ZF_BED"/>
    <property type="match status" value="1"/>
</dbReference>
<evidence type="ECO:0000256" key="6">
    <source>
        <dbReference type="ARBA" id="ARBA00023125"/>
    </source>
</evidence>
<evidence type="ECO:0000256" key="9">
    <source>
        <dbReference type="PROSITE-ProRule" id="PRU00027"/>
    </source>
</evidence>
<proteinExistence type="predicted"/>
<dbReference type="GO" id="GO:0046983">
    <property type="term" value="F:protein dimerization activity"/>
    <property type="evidence" value="ECO:0007669"/>
    <property type="project" value="InterPro"/>
</dbReference>
<dbReference type="EMBL" id="CAJNOJ010000149">
    <property type="protein sequence ID" value="CAF1202668.1"/>
    <property type="molecule type" value="Genomic_DNA"/>
</dbReference>
<keyword evidence="8" id="KW-0539">Nucleus</keyword>
<reference evidence="13" key="1">
    <citation type="submission" date="2021-02" db="EMBL/GenBank/DDBJ databases">
        <authorList>
            <person name="Nowell W R."/>
        </authorList>
    </citation>
    <scope>NUCLEOTIDE SEQUENCE</scope>
</reference>
<comment type="subcellular location">
    <subcellularLocation>
        <location evidence="1">Nucleus</location>
    </subcellularLocation>
</comment>
<dbReference type="PANTHER" id="PTHR46481">
    <property type="entry name" value="ZINC FINGER BED DOMAIN-CONTAINING PROTEIN 4"/>
    <property type="match status" value="1"/>
</dbReference>
<evidence type="ECO:0000256" key="10">
    <source>
        <dbReference type="SAM" id="MobiDB-lite"/>
    </source>
</evidence>
<keyword evidence="2" id="KW-0479">Metal-binding</keyword>
<evidence type="ECO:0000313" key="14">
    <source>
        <dbReference type="Proteomes" id="UP000663828"/>
    </source>
</evidence>
<feature type="compositionally biased region" description="Polar residues" evidence="10">
    <location>
        <begin position="1"/>
        <end position="16"/>
    </location>
</feature>
<keyword evidence="4" id="KW-0862">Zinc</keyword>
<dbReference type="PANTHER" id="PTHR46481:SF10">
    <property type="entry name" value="ZINC FINGER BED DOMAIN-CONTAINING PROTEIN 39"/>
    <property type="match status" value="1"/>
</dbReference>
<feature type="domain" description="BED-type" evidence="11">
    <location>
        <begin position="86"/>
        <end position="147"/>
    </location>
</feature>
<feature type="region of interest" description="Disordered" evidence="10">
    <location>
        <begin position="336"/>
        <end position="413"/>
    </location>
</feature>